<evidence type="ECO:0000256" key="2">
    <source>
        <dbReference type="ARBA" id="ARBA00022527"/>
    </source>
</evidence>
<evidence type="ECO:0000256" key="6">
    <source>
        <dbReference type="ARBA" id="ARBA00022840"/>
    </source>
</evidence>
<evidence type="ECO:0000313" key="13">
    <source>
        <dbReference type="EMBL" id="QPC83401.1"/>
    </source>
</evidence>
<dbReference type="InterPro" id="IPR025698">
    <property type="entry name" value="2TM_dom"/>
</dbReference>
<dbReference type="CDD" id="cd14014">
    <property type="entry name" value="STKc_PknB_like"/>
    <property type="match status" value="1"/>
</dbReference>
<keyword evidence="11" id="KW-0472">Membrane</keyword>
<dbReference type="FunFam" id="3.30.200.20:FF:000035">
    <property type="entry name" value="Serine/threonine protein kinase Stk1"/>
    <property type="match status" value="1"/>
</dbReference>
<dbReference type="Gene3D" id="1.10.510.10">
    <property type="entry name" value="Transferase(Phosphotransferase) domain 1"/>
    <property type="match status" value="1"/>
</dbReference>
<evidence type="ECO:0000259" key="12">
    <source>
        <dbReference type="PROSITE" id="PS50011"/>
    </source>
</evidence>
<comment type="catalytic activity">
    <reaction evidence="7">
        <text>L-threonyl-[protein] + ATP = O-phospho-L-threonyl-[protein] + ADP + H(+)</text>
        <dbReference type="Rhea" id="RHEA:46608"/>
        <dbReference type="Rhea" id="RHEA-COMP:11060"/>
        <dbReference type="Rhea" id="RHEA-COMP:11605"/>
        <dbReference type="ChEBI" id="CHEBI:15378"/>
        <dbReference type="ChEBI" id="CHEBI:30013"/>
        <dbReference type="ChEBI" id="CHEBI:30616"/>
        <dbReference type="ChEBI" id="CHEBI:61977"/>
        <dbReference type="ChEBI" id="CHEBI:456216"/>
        <dbReference type="EC" id="2.7.11.1"/>
    </reaction>
</comment>
<keyword evidence="2" id="KW-0723">Serine/threonine-protein kinase</keyword>
<keyword evidence="4 9" id="KW-0547">Nucleotide-binding</keyword>
<dbReference type="KEGG" id="pmet:G4Y79_03190"/>
<evidence type="ECO:0000256" key="10">
    <source>
        <dbReference type="SAM" id="MobiDB-lite"/>
    </source>
</evidence>
<feature type="transmembrane region" description="Helical" evidence="11">
    <location>
        <begin position="428"/>
        <end position="450"/>
    </location>
</feature>
<keyword evidence="14" id="KW-1185">Reference proteome</keyword>
<keyword evidence="5 13" id="KW-0418">Kinase</keyword>
<keyword evidence="11" id="KW-1133">Transmembrane helix</keyword>
<dbReference type="InterPro" id="IPR000719">
    <property type="entry name" value="Prot_kinase_dom"/>
</dbReference>
<evidence type="ECO:0000256" key="7">
    <source>
        <dbReference type="ARBA" id="ARBA00047899"/>
    </source>
</evidence>
<feature type="region of interest" description="Disordered" evidence="10">
    <location>
        <begin position="286"/>
        <end position="331"/>
    </location>
</feature>
<dbReference type="Pfam" id="PF00069">
    <property type="entry name" value="Pkinase"/>
    <property type="match status" value="1"/>
</dbReference>
<accession>A0A7S8IFA8</accession>
<organism evidence="13 14">
    <name type="scientific">Phototrophicus methaneseepsis</name>
    <dbReference type="NCBI Taxonomy" id="2710758"/>
    <lineage>
        <taxon>Bacteria</taxon>
        <taxon>Bacillati</taxon>
        <taxon>Chloroflexota</taxon>
        <taxon>Candidatus Thermofontia</taxon>
        <taxon>Phototrophicales</taxon>
        <taxon>Phototrophicaceae</taxon>
        <taxon>Phototrophicus</taxon>
    </lineage>
</organism>
<evidence type="ECO:0000256" key="4">
    <source>
        <dbReference type="ARBA" id="ARBA00022741"/>
    </source>
</evidence>
<feature type="transmembrane region" description="Helical" evidence="11">
    <location>
        <begin position="401"/>
        <end position="422"/>
    </location>
</feature>
<evidence type="ECO:0000256" key="3">
    <source>
        <dbReference type="ARBA" id="ARBA00022679"/>
    </source>
</evidence>
<dbReference type="Proteomes" id="UP000594468">
    <property type="component" value="Chromosome"/>
</dbReference>
<dbReference type="InterPro" id="IPR008271">
    <property type="entry name" value="Ser/Thr_kinase_AS"/>
</dbReference>
<dbReference type="SUPFAM" id="SSF56112">
    <property type="entry name" value="Protein kinase-like (PK-like)"/>
    <property type="match status" value="1"/>
</dbReference>
<keyword evidence="6 9" id="KW-0067">ATP-binding</keyword>
<evidence type="ECO:0000256" key="9">
    <source>
        <dbReference type="PROSITE-ProRule" id="PRU10141"/>
    </source>
</evidence>
<keyword evidence="3" id="KW-0808">Transferase</keyword>
<feature type="compositionally biased region" description="Basic and acidic residues" evidence="10">
    <location>
        <begin position="493"/>
        <end position="513"/>
    </location>
</feature>
<keyword evidence="11" id="KW-0812">Transmembrane</keyword>
<reference evidence="13 14" key="1">
    <citation type="submission" date="2020-02" db="EMBL/GenBank/DDBJ databases">
        <authorList>
            <person name="Zheng R.K."/>
            <person name="Sun C.M."/>
        </authorList>
    </citation>
    <scope>NUCLEOTIDE SEQUENCE [LARGE SCALE GENOMIC DNA]</scope>
    <source>
        <strain evidence="14">rifampicinis</strain>
    </source>
</reference>
<dbReference type="EC" id="2.7.11.1" evidence="1"/>
<dbReference type="Gene3D" id="3.30.200.20">
    <property type="entry name" value="Phosphorylase Kinase, domain 1"/>
    <property type="match status" value="1"/>
</dbReference>
<dbReference type="PANTHER" id="PTHR43289">
    <property type="entry name" value="MITOGEN-ACTIVATED PROTEIN KINASE KINASE KINASE 20-RELATED"/>
    <property type="match status" value="1"/>
</dbReference>
<dbReference type="InterPro" id="IPR017441">
    <property type="entry name" value="Protein_kinase_ATP_BS"/>
</dbReference>
<dbReference type="RefSeq" id="WP_195171468.1">
    <property type="nucleotide sequence ID" value="NZ_CP062983.1"/>
</dbReference>
<evidence type="ECO:0000313" key="14">
    <source>
        <dbReference type="Proteomes" id="UP000594468"/>
    </source>
</evidence>
<sequence length="538" mass="60200">MSLQSGDMIGAYRIEEVIGQGGMATVYRAHHERLARDVAIKIMHSAFLSDETFLARFSREARIVARLDHPNIVPIFDYDEYNGLPYLVMRYISGPTLKRKSFKAGLTLQETADLLGQVATGLDYAHSQGVLHRDMKPSNILIENDGRVYITDFGLARIAQAGESTISHDMMLGTPFYISPEQAQGERALTQHTDVYSLGIILYELVTGHVPFAGDTPYAIVHGHIYTPPPSPLVYNSSLPEGVEAVLLKSLAKKPQERYDSAGALMRAFSAAIAQADVSTPISVMTAKPPEKAAPPKSAQEPAHQPPAVSLPPATTGQPQRTRKRDGRQMQVESSFDLGNIDISNVDWTQLGNRINSGIRSFAELIEERIDSELHDRNSVQAEEERIRRKVRQRLKARQEFIAHLTTYLSIMALLFGIWLFTSGPFSFPWPFIPALGWGIGIVAHGMDYYSKHGTGVQRREDEIEREVAREMGRSEMPAKAKHNASAQRGSARRQEAQQRRETRRDRRARLVDEPPQVRLNADGELTDSFIEESDQYQ</sequence>
<feature type="region of interest" description="Disordered" evidence="10">
    <location>
        <begin position="471"/>
        <end position="538"/>
    </location>
</feature>
<protein>
    <recommendedName>
        <fullName evidence="1">non-specific serine/threonine protein kinase</fullName>
        <ecNumber evidence="1">2.7.11.1</ecNumber>
    </recommendedName>
</protein>
<dbReference type="EMBL" id="CP062983">
    <property type="protein sequence ID" value="QPC83401.1"/>
    <property type="molecule type" value="Genomic_DNA"/>
</dbReference>
<dbReference type="SMART" id="SM00220">
    <property type="entry name" value="S_TKc"/>
    <property type="match status" value="1"/>
</dbReference>
<dbReference type="PROSITE" id="PS00108">
    <property type="entry name" value="PROTEIN_KINASE_ST"/>
    <property type="match status" value="1"/>
</dbReference>
<dbReference type="GO" id="GO:0005524">
    <property type="term" value="F:ATP binding"/>
    <property type="evidence" value="ECO:0007669"/>
    <property type="project" value="UniProtKB-UniRule"/>
</dbReference>
<dbReference type="Pfam" id="PF13239">
    <property type="entry name" value="2TM"/>
    <property type="match status" value="1"/>
</dbReference>
<evidence type="ECO:0000256" key="5">
    <source>
        <dbReference type="ARBA" id="ARBA00022777"/>
    </source>
</evidence>
<evidence type="ECO:0000256" key="11">
    <source>
        <dbReference type="SAM" id="Phobius"/>
    </source>
</evidence>
<dbReference type="GO" id="GO:0004674">
    <property type="term" value="F:protein serine/threonine kinase activity"/>
    <property type="evidence" value="ECO:0007669"/>
    <property type="project" value="UniProtKB-KW"/>
</dbReference>
<feature type="binding site" evidence="9">
    <location>
        <position position="41"/>
    </location>
    <ligand>
        <name>ATP</name>
        <dbReference type="ChEBI" id="CHEBI:30616"/>
    </ligand>
</feature>
<dbReference type="PROSITE" id="PS50011">
    <property type="entry name" value="PROTEIN_KINASE_DOM"/>
    <property type="match status" value="1"/>
</dbReference>
<dbReference type="InterPro" id="IPR011009">
    <property type="entry name" value="Kinase-like_dom_sf"/>
</dbReference>
<dbReference type="PROSITE" id="PS00107">
    <property type="entry name" value="PROTEIN_KINASE_ATP"/>
    <property type="match status" value="1"/>
</dbReference>
<gene>
    <name evidence="13" type="ORF">G4Y79_03190</name>
</gene>
<dbReference type="FunFam" id="1.10.510.10:FF:000021">
    <property type="entry name" value="Serine/threonine protein kinase"/>
    <property type="match status" value="1"/>
</dbReference>
<name>A0A7S8IFA8_9CHLR</name>
<comment type="catalytic activity">
    <reaction evidence="8">
        <text>L-seryl-[protein] + ATP = O-phospho-L-seryl-[protein] + ADP + H(+)</text>
        <dbReference type="Rhea" id="RHEA:17989"/>
        <dbReference type="Rhea" id="RHEA-COMP:9863"/>
        <dbReference type="Rhea" id="RHEA-COMP:11604"/>
        <dbReference type="ChEBI" id="CHEBI:15378"/>
        <dbReference type="ChEBI" id="CHEBI:29999"/>
        <dbReference type="ChEBI" id="CHEBI:30616"/>
        <dbReference type="ChEBI" id="CHEBI:83421"/>
        <dbReference type="ChEBI" id="CHEBI:456216"/>
        <dbReference type="EC" id="2.7.11.1"/>
    </reaction>
</comment>
<dbReference type="PANTHER" id="PTHR43289:SF6">
    <property type="entry name" value="SERINE_THREONINE-PROTEIN KINASE NEKL-3"/>
    <property type="match status" value="1"/>
</dbReference>
<evidence type="ECO:0000256" key="1">
    <source>
        <dbReference type="ARBA" id="ARBA00012513"/>
    </source>
</evidence>
<evidence type="ECO:0000256" key="8">
    <source>
        <dbReference type="ARBA" id="ARBA00048679"/>
    </source>
</evidence>
<proteinExistence type="predicted"/>
<feature type="domain" description="Protein kinase" evidence="12">
    <location>
        <begin position="12"/>
        <end position="270"/>
    </location>
</feature>
<dbReference type="AlphaFoldDB" id="A0A7S8IFA8"/>